<dbReference type="GO" id="GO:0031499">
    <property type="term" value="C:TRAMP complex"/>
    <property type="evidence" value="ECO:0007669"/>
    <property type="project" value="TreeGrafter"/>
</dbReference>
<dbReference type="GO" id="GO:1990817">
    <property type="term" value="F:poly(A) RNA polymerase activity"/>
    <property type="evidence" value="ECO:0007669"/>
    <property type="project" value="UniProtKB-EC"/>
</dbReference>
<dbReference type="GO" id="GO:0046872">
    <property type="term" value="F:metal ion binding"/>
    <property type="evidence" value="ECO:0007669"/>
    <property type="project" value="UniProtKB-KW"/>
</dbReference>
<dbReference type="Gene3D" id="1.10.1410.10">
    <property type="match status" value="1"/>
</dbReference>
<keyword evidence="11" id="KW-1185">Reference proteome</keyword>
<dbReference type="InterPro" id="IPR054708">
    <property type="entry name" value="MTPAP-like_central"/>
</dbReference>
<organism evidence="10 11">
    <name type="scientific">Dimorphilus gyrociliatus</name>
    <dbReference type="NCBI Taxonomy" id="2664684"/>
    <lineage>
        <taxon>Eukaryota</taxon>
        <taxon>Metazoa</taxon>
        <taxon>Spiralia</taxon>
        <taxon>Lophotrochozoa</taxon>
        <taxon>Annelida</taxon>
        <taxon>Polychaeta</taxon>
        <taxon>Polychaeta incertae sedis</taxon>
        <taxon>Dinophilidae</taxon>
        <taxon>Dimorphilus</taxon>
    </lineage>
</organism>
<feature type="compositionally biased region" description="Low complexity" evidence="7">
    <location>
        <begin position="428"/>
        <end position="439"/>
    </location>
</feature>
<evidence type="ECO:0000256" key="6">
    <source>
        <dbReference type="ARBA" id="ARBA00022842"/>
    </source>
</evidence>
<dbReference type="Proteomes" id="UP000549394">
    <property type="component" value="Unassembled WGS sequence"/>
</dbReference>
<comment type="similarity">
    <text evidence="2">Belongs to the DNA polymerase type-B-like family.</text>
</comment>
<evidence type="ECO:0000313" key="10">
    <source>
        <dbReference type="EMBL" id="CAD5110812.1"/>
    </source>
</evidence>
<dbReference type="GO" id="GO:0003729">
    <property type="term" value="F:mRNA binding"/>
    <property type="evidence" value="ECO:0007669"/>
    <property type="project" value="TreeGrafter"/>
</dbReference>
<dbReference type="PANTHER" id="PTHR23092:SF15">
    <property type="entry name" value="INACTIVE NON-CANONICAL POLY(A) RNA POLYMERASE PROTEIN TRF4-2-RELATED"/>
    <property type="match status" value="1"/>
</dbReference>
<dbReference type="PANTHER" id="PTHR23092">
    <property type="entry name" value="POLY(A) RNA POLYMERASE"/>
    <property type="match status" value="1"/>
</dbReference>
<dbReference type="Pfam" id="PF03828">
    <property type="entry name" value="PAP_assoc"/>
    <property type="match status" value="1"/>
</dbReference>
<dbReference type="FunFam" id="3.30.460.10:FF:000006">
    <property type="entry name" value="non-canonical poly(A) RNA polymerase PAPD5"/>
    <property type="match status" value="1"/>
</dbReference>
<accession>A0A7I8V404</accession>
<evidence type="ECO:0000259" key="9">
    <source>
        <dbReference type="Pfam" id="PF22600"/>
    </source>
</evidence>
<keyword evidence="5" id="KW-0479">Metal-binding</keyword>
<dbReference type="GO" id="GO:0043634">
    <property type="term" value="P:polyadenylation-dependent ncRNA catabolic process"/>
    <property type="evidence" value="ECO:0007669"/>
    <property type="project" value="TreeGrafter"/>
</dbReference>
<name>A0A7I8V404_9ANNE</name>
<evidence type="ECO:0000256" key="7">
    <source>
        <dbReference type="SAM" id="MobiDB-lite"/>
    </source>
</evidence>
<dbReference type="GO" id="GO:0005730">
    <property type="term" value="C:nucleolus"/>
    <property type="evidence" value="ECO:0007669"/>
    <property type="project" value="TreeGrafter"/>
</dbReference>
<dbReference type="SUPFAM" id="SSF81631">
    <property type="entry name" value="PAP/OAS1 substrate-binding domain"/>
    <property type="match status" value="1"/>
</dbReference>
<dbReference type="InterPro" id="IPR002058">
    <property type="entry name" value="PAP_assoc"/>
</dbReference>
<evidence type="ECO:0000256" key="4">
    <source>
        <dbReference type="ARBA" id="ARBA00022679"/>
    </source>
</evidence>
<feature type="domain" description="Poly(A) RNA polymerase mitochondrial-like central palm" evidence="9">
    <location>
        <begin position="98"/>
        <end position="230"/>
    </location>
</feature>
<dbReference type="CDD" id="cd05402">
    <property type="entry name" value="NT_PAP_TUTase"/>
    <property type="match status" value="1"/>
</dbReference>
<evidence type="ECO:0000256" key="3">
    <source>
        <dbReference type="ARBA" id="ARBA00012388"/>
    </source>
</evidence>
<sequence length="522" mass="59405">MNPRIDWLPAECRGPASDFWTRVVETSRDQNEEECKLKTYEDEQVGKKKIFRPCRDNIASTYGLSRSAYAHHLEVDSESPMTPWIPHQKKYSPGMAGLHEEILDFNMYMRPTRAEHKMRQDVIDRITKSVNNLFPNENVRVEVFGSFKTELYLPTSDIDLVVFGDWPSPPLRQLREQLIKDGVCNENDVKELSRATVPIVKLTDKFTSVTVDISFNMKNSVKSAELIRRYMCRMPHLPYLVLVLKQFLLQRDLNEVFCGGISSYSLILLTISFLQLNPRYDSRITTTNLGILLIEFFELYGRNFNYFKTAITIRDRGSYKPKSELPLDNSGILCIEDPLEPTNDIGRSSYGVMQVKHAFEYAYVTLSNGHVLQTAGHNVGNGMLGRIIRIPEDVVKYREWVKAYYHIPVPVALTAFSTLPFAQMDAYSSDGSHSSRSTSPCEDAAPKKKEVLVSITRSKSDSDSSHSTVPTTPTKRDKDGMVRKPIASQMWRPSTAKTRSTSSSGVNRKNKTRPMANGRTSR</sequence>
<dbReference type="SUPFAM" id="SSF81301">
    <property type="entry name" value="Nucleotidyltransferase"/>
    <property type="match status" value="1"/>
</dbReference>
<dbReference type="OrthoDB" id="273917at2759"/>
<feature type="domain" description="PAP-associated" evidence="8">
    <location>
        <begin position="288"/>
        <end position="343"/>
    </location>
</feature>
<comment type="caution">
    <text evidence="10">The sequence shown here is derived from an EMBL/GenBank/DDBJ whole genome shotgun (WGS) entry which is preliminary data.</text>
</comment>
<dbReference type="InterPro" id="IPR043519">
    <property type="entry name" value="NT_sf"/>
</dbReference>
<dbReference type="AlphaFoldDB" id="A0A7I8V404"/>
<comment type="cofactor">
    <cofactor evidence="1">
        <name>Mn(2+)</name>
        <dbReference type="ChEBI" id="CHEBI:29035"/>
    </cofactor>
</comment>
<feature type="region of interest" description="Disordered" evidence="7">
    <location>
        <begin position="427"/>
        <end position="522"/>
    </location>
</feature>
<protein>
    <recommendedName>
        <fullName evidence="3">polynucleotide adenylyltransferase</fullName>
        <ecNumber evidence="3">2.7.7.19</ecNumber>
    </recommendedName>
</protein>
<keyword evidence="4" id="KW-0808">Transferase</keyword>
<dbReference type="EMBL" id="CAJFCJ010000001">
    <property type="protein sequence ID" value="CAD5110812.1"/>
    <property type="molecule type" value="Genomic_DNA"/>
</dbReference>
<feature type="compositionally biased region" description="Polar residues" evidence="7">
    <location>
        <begin position="491"/>
        <end position="507"/>
    </location>
</feature>
<dbReference type="Gene3D" id="3.30.460.10">
    <property type="entry name" value="Beta Polymerase, domain 2"/>
    <property type="match status" value="1"/>
</dbReference>
<gene>
    <name evidence="10" type="ORF">DGYR_LOCUS172</name>
</gene>
<keyword evidence="6" id="KW-0460">Magnesium</keyword>
<evidence type="ECO:0000256" key="1">
    <source>
        <dbReference type="ARBA" id="ARBA00001936"/>
    </source>
</evidence>
<dbReference type="EC" id="2.7.7.19" evidence="3"/>
<evidence type="ECO:0000313" key="11">
    <source>
        <dbReference type="Proteomes" id="UP000549394"/>
    </source>
</evidence>
<evidence type="ECO:0000256" key="2">
    <source>
        <dbReference type="ARBA" id="ARBA00008593"/>
    </source>
</evidence>
<proteinExistence type="inferred from homology"/>
<dbReference type="GO" id="GO:0031123">
    <property type="term" value="P:RNA 3'-end processing"/>
    <property type="evidence" value="ECO:0007669"/>
    <property type="project" value="TreeGrafter"/>
</dbReference>
<reference evidence="10 11" key="1">
    <citation type="submission" date="2020-08" db="EMBL/GenBank/DDBJ databases">
        <authorList>
            <person name="Hejnol A."/>
        </authorList>
    </citation>
    <scope>NUCLEOTIDE SEQUENCE [LARGE SCALE GENOMIC DNA]</scope>
</reference>
<evidence type="ECO:0000256" key="5">
    <source>
        <dbReference type="ARBA" id="ARBA00022723"/>
    </source>
</evidence>
<evidence type="ECO:0000259" key="8">
    <source>
        <dbReference type="Pfam" id="PF03828"/>
    </source>
</evidence>
<dbReference type="InterPro" id="IPR045862">
    <property type="entry name" value="Trf4-like"/>
</dbReference>
<dbReference type="Pfam" id="PF22600">
    <property type="entry name" value="MTPAP-like_central"/>
    <property type="match status" value="1"/>
</dbReference>
<dbReference type="FunFam" id="1.10.1410.10:FF:000003">
    <property type="entry name" value="non-canonical poly(A) RNA polymerase PAPD7"/>
    <property type="match status" value="1"/>
</dbReference>